<keyword evidence="2" id="KW-1185">Reference proteome</keyword>
<dbReference type="EMBL" id="JACXVP010000003">
    <property type="protein sequence ID" value="KAG5616771.1"/>
    <property type="molecule type" value="Genomic_DNA"/>
</dbReference>
<evidence type="ECO:0000313" key="1">
    <source>
        <dbReference type="EMBL" id="KAG5616771.1"/>
    </source>
</evidence>
<gene>
    <name evidence="1" type="ORF">H5410_016595</name>
</gene>
<dbReference type="Proteomes" id="UP000824120">
    <property type="component" value="Chromosome 3"/>
</dbReference>
<sequence>MNKVSKFCIKYDILISKFDEFYVIRGRSRHRIVEYTVLHHYQIELTFTFNLKVTLLVLTRDDDKRFFGFKRLANLFKIRIEKKKHETYILVVRLVKFSLPHFSSMKLIKTGLRN</sequence>
<dbReference type="AlphaFoldDB" id="A0A9J5ZXF5"/>
<reference evidence="1 2" key="1">
    <citation type="submission" date="2020-09" db="EMBL/GenBank/DDBJ databases">
        <title>De no assembly of potato wild relative species, Solanum commersonii.</title>
        <authorList>
            <person name="Cho K."/>
        </authorList>
    </citation>
    <scope>NUCLEOTIDE SEQUENCE [LARGE SCALE GENOMIC DNA]</scope>
    <source>
        <strain evidence="1">LZ3.2</strain>
        <tissue evidence="1">Leaf</tissue>
    </source>
</reference>
<evidence type="ECO:0000313" key="2">
    <source>
        <dbReference type="Proteomes" id="UP000824120"/>
    </source>
</evidence>
<proteinExistence type="predicted"/>
<organism evidence="1 2">
    <name type="scientific">Solanum commersonii</name>
    <name type="common">Commerson's wild potato</name>
    <name type="synonym">Commerson's nightshade</name>
    <dbReference type="NCBI Taxonomy" id="4109"/>
    <lineage>
        <taxon>Eukaryota</taxon>
        <taxon>Viridiplantae</taxon>
        <taxon>Streptophyta</taxon>
        <taxon>Embryophyta</taxon>
        <taxon>Tracheophyta</taxon>
        <taxon>Spermatophyta</taxon>
        <taxon>Magnoliopsida</taxon>
        <taxon>eudicotyledons</taxon>
        <taxon>Gunneridae</taxon>
        <taxon>Pentapetalae</taxon>
        <taxon>asterids</taxon>
        <taxon>lamiids</taxon>
        <taxon>Solanales</taxon>
        <taxon>Solanaceae</taxon>
        <taxon>Solanoideae</taxon>
        <taxon>Solaneae</taxon>
        <taxon>Solanum</taxon>
    </lineage>
</organism>
<name>A0A9J5ZXF5_SOLCO</name>
<comment type="caution">
    <text evidence="1">The sequence shown here is derived from an EMBL/GenBank/DDBJ whole genome shotgun (WGS) entry which is preliminary data.</text>
</comment>
<accession>A0A9J5ZXF5</accession>
<protein>
    <submittedName>
        <fullName evidence="1">Uncharacterized protein</fullName>
    </submittedName>
</protein>
<dbReference type="OrthoDB" id="1299135at2759"/>